<evidence type="ECO:0000256" key="1">
    <source>
        <dbReference type="SAM" id="SignalP"/>
    </source>
</evidence>
<sequence>MEKKPMRFAFVAFLAITLVMCGIVNVGNVEAKRVLSEETPQVVVLHHNEALQQVEKREGLGCDKGCELICFPDPVNPSCRCIC</sequence>
<protein>
    <submittedName>
        <fullName evidence="2">Uncharacterized protein</fullName>
    </submittedName>
</protein>
<dbReference type="Proteomes" id="UP000029121">
    <property type="component" value="Unassembled WGS sequence"/>
</dbReference>
<gene>
    <name evidence="2" type="ORF">CARUB_v10016421mg</name>
</gene>
<name>R0I999_9BRAS</name>
<keyword evidence="1" id="KW-0732">Signal</keyword>
<dbReference type="AlphaFoldDB" id="R0I999"/>
<feature type="chain" id="PRO_5004352759" evidence="1">
    <location>
        <begin position="22"/>
        <end position="83"/>
    </location>
</feature>
<accession>R0I999</accession>
<dbReference type="OrthoDB" id="1099220at2759"/>
<feature type="signal peptide" evidence="1">
    <location>
        <begin position="1"/>
        <end position="21"/>
    </location>
</feature>
<evidence type="ECO:0000313" key="3">
    <source>
        <dbReference type="Proteomes" id="UP000029121"/>
    </source>
</evidence>
<dbReference type="EMBL" id="KB870807">
    <property type="protein sequence ID" value="EOA33083.1"/>
    <property type="molecule type" value="Genomic_DNA"/>
</dbReference>
<proteinExistence type="predicted"/>
<keyword evidence="3" id="KW-1185">Reference proteome</keyword>
<evidence type="ECO:0000313" key="2">
    <source>
        <dbReference type="EMBL" id="EOA33083.1"/>
    </source>
</evidence>
<reference evidence="3" key="1">
    <citation type="journal article" date="2013" name="Nat. Genet.">
        <title>The Capsella rubella genome and the genomic consequences of rapid mating system evolution.</title>
        <authorList>
            <person name="Slotte T."/>
            <person name="Hazzouri K.M."/>
            <person name="Agren J.A."/>
            <person name="Koenig D."/>
            <person name="Maumus F."/>
            <person name="Guo Y.L."/>
            <person name="Steige K."/>
            <person name="Platts A.E."/>
            <person name="Escobar J.S."/>
            <person name="Newman L.K."/>
            <person name="Wang W."/>
            <person name="Mandakova T."/>
            <person name="Vello E."/>
            <person name="Smith L.M."/>
            <person name="Henz S.R."/>
            <person name="Steffen J."/>
            <person name="Takuno S."/>
            <person name="Brandvain Y."/>
            <person name="Coop G."/>
            <person name="Andolfatto P."/>
            <person name="Hu T.T."/>
            <person name="Blanchette M."/>
            <person name="Clark R.M."/>
            <person name="Quesneville H."/>
            <person name="Nordborg M."/>
            <person name="Gaut B.S."/>
            <person name="Lysak M.A."/>
            <person name="Jenkins J."/>
            <person name="Grimwood J."/>
            <person name="Chapman J."/>
            <person name="Prochnik S."/>
            <person name="Shu S."/>
            <person name="Rokhsar D."/>
            <person name="Schmutz J."/>
            <person name="Weigel D."/>
            <person name="Wright S.I."/>
        </authorList>
    </citation>
    <scope>NUCLEOTIDE SEQUENCE [LARGE SCALE GENOMIC DNA]</scope>
    <source>
        <strain evidence="3">cv. Monte Gargano</strain>
    </source>
</reference>
<dbReference type="KEGG" id="crb:17890934"/>
<organism evidence="2 3">
    <name type="scientific">Capsella rubella</name>
    <dbReference type="NCBI Taxonomy" id="81985"/>
    <lineage>
        <taxon>Eukaryota</taxon>
        <taxon>Viridiplantae</taxon>
        <taxon>Streptophyta</taxon>
        <taxon>Embryophyta</taxon>
        <taxon>Tracheophyta</taxon>
        <taxon>Spermatophyta</taxon>
        <taxon>Magnoliopsida</taxon>
        <taxon>eudicotyledons</taxon>
        <taxon>Gunneridae</taxon>
        <taxon>Pentapetalae</taxon>
        <taxon>rosids</taxon>
        <taxon>malvids</taxon>
        <taxon>Brassicales</taxon>
        <taxon>Brassicaceae</taxon>
        <taxon>Camelineae</taxon>
        <taxon>Capsella</taxon>
    </lineage>
</organism>